<dbReference type="HOGENOM" id="CLU_128596_0_0_5"/>
<dbReference type="KEGG" id="pami:JCM7686_2363"/>
<name>S5YDA0_PARAH</name>
<dbReference type="OrthoDB" id="7340239at2"/>
<organism evidence="3 4">
    <name type="scientific">Paracoccus aminophilus JCM 7686</name>
    <dbReference type="NCBI Taxonomy" id="1367847"/>
    <lineage>
        <taxon>Bacteria</taxon>
        <taxon>Pseudomonadati</taxon>
        <taxon>Pseudomonadota</taxon>
        <taxon>Alphaproteobacteria</taxon>
        <taxon>Rhodobacterales</taxon>
        <taxon>Paracoccaceae</taxon>
        <taxon>Paracoccus</taxon>
    </lineage>
</organism>
<feature type="signal peptide" evidence="1">
    <location>
        <begin position="1"/>
        <end position="18"/>
    </location>
</feature>
<evidence type="ECO:0000313" key="4">
    <source>
        <dbReference type="Proteomes" id="UP000015480"/>
    </source>
</evidence>
<feature type="chain" id="PRO_5004534732" description="Lysozyme inhibitor LprI-like N-terminal domain-containing protein" evidence="1">
    <location>
        <begin position="19"/>
        <end position="178"/>
    </location>
</feature>
<dbReference type="EMBL" id="CP006650">
    <property type="protein sequence ID" value="AGT09433.1"/>
    <property type="molecule type" value="Genomic_DNA"/>
</dbReference>
<dbReference type="Proteomes" id="UP000015480">
    <property type="component" value="Chromosome"/>
</dbReference>
<reference evidence="3 4" key="1">
    <citation type="journal article" date="2014" name="BMC Genomics">
        <title>Architecture and functions of a multipartite genome of the methylotrophic bacterium Paracoccus aminophilus JCM 7686, containing primary and secondary chromids.</title>
        <authorList>
            <person name="Dziewit L."/>
            <person name="Czarnecki J."/>
            <person name="Wibberg D."/>
            <person name="Radlinska M."/>
            <person name="Mrozek P."/>
            <person name="Szymczak M."/>
            <person name="Schluter A."/>
            <person name="Puhler A."/>
            <person name="Bartosik D."/>
        </authorList>
    </citation>
    <scope>NUCLEOTIDE SEQUENCE [LARGE SCALE GENOMIC DNA]</scope>
    <source>
        <strain evidence="3">JCM 7686</strain>
    </source>
</reference>
<dbReference type="eggNOG" id="COG3755">
    <property type="taxonomic scope" value="Bacteria"/>
</dbReference>
<dbReference type="RefSeq" id="WP_020951071.1">
    <property type="nucleotide sequence ID" value="NC_022041.1"/>
</dbReference>
<accession>S5YDA0</accession>
<dbReference type="InterPro" id="IPR009739">
    <property type="entry name" value="LprI-like_N"/>
</dbReference>
<dbReference type="Gene3D" id="1.20.1270.180">
    <property type="match status" value="1"/>
</dbReference>
<dbReference type="Pfam" id="PF07007">
    <property type="entry name" value="LprI"/>
    <property type="match status" value="1"/>
</dbReference>
<keyword evidence="4" id="KW-1185">Reference proteome</keyword>
<keyword evidence="1" id="KW-0732">Signal</keyword>
<proteinExistence type="predicted"/>
<dbReference type="AlphaFoldDB" id="S5YDA0"/>
<protein>
    <recommendedName>
        <fullName evidence="2">Lysozyme inhibitor LprI-like N-terminal domain-containing protein</fullName>
    </recommendedName>
</protein>
<evidence type="ECO:0000313" key="3">
    <source>
        <dbReference type="EMBL" id="AGT09433.1"/>
    </source>
</evidence>
<evidence type="ECO:0000259" key="2">
    <source>
        <dbReference type="Pfam" id="PF07007"/>
    </source>
</evidence>
<feature type="domain" description="Lysozyme inhibitor LprI-like N-terminal" evidence="2">
    <location>
        <begin position="60"/>
        <end position="164"/>
    </location>
</feature>
<dbReference type="PATRIC" id="fig|1367847.3.peg.2361"/>
<sequence length="178" mass="19432">MLKALLIAGFAIATPAFAIPAFAEGPDMPDYNPEILSSCLDHNKGYDDRAACIGQASDKCMSDAKGQTTVGMVQCLGLERSSWDGLLNDTYKSLQDEQRKADDAQKADDPASTPARVAKLQQMEKNWIAFRDSACAFDATQWEGGSQQGPSVESCMLQLTARQTLLLETYLADERQEN</sequence>
<evidence type="ECO:0000256" key="1">
    <source>
        <dbReference type="SAM" id="SignalP"/>
    </source>
</evidence>
<dbReference type="STRING" id="1367847.JCM7686_2363"/>
<gene>
    <name evidence="3" type="ORF">JCM7686_2363</name>
</gene>